<dbReference type="EMBL" id="WNHJ01000028">
    <property type="protein sequence ID" value="MTV63279.1"/>
    <property type="molecule type" value="Genomic_DNA"/>
</dbReference>
<evidence type="ECO:0000313" key="1">
    <source>
        <dbReference type="EMBL" id="MTV63279.1"/>
    </source>
</evidence>
<sequence length="189" mass="22009">MSMKLNDALITNFSIADKEYDIDLSFNKVLDVFEILKEDEMTRLEQAQLIVHLLTGQELYDIKEVVDCWIYIKEHFLGIEKETVQYDLLGNPMPKAKGEEEQEKLIDFEQDAEYIYASFLQAYGINLLKVQNELTWTEFKALLNALPDNTIMQQIIEIRAWKPEYGGDKNKMRKLQAKYSLGKEGEDNG</sequence>
<dbReference type="Pfam" id="PF06854">
    <property type="entry name" value="Phage_Gp15"/>
    <property type="match status" value="1"/>
</dbReference>
<evidence type="ECO:0000313" key="3">
    <source>
        <dbReference type="Proteomes" id="UP000358702"/>
    </source>
</evidence>
<dbReference type="Proteomes" id="UP000474228">
    <property type="component" value="Unassembled WGS sequence"/>
</dbReference>
<proteinExistence type="predicted"/>
<dbReference type="AlphaFoldDB" id="A0A0E8ZFT7"/>
<accession>A0A0E8ZFT7</accession>
<dbReference type="RefSeq" id="WP_000062049.1">
    <property type="nucleotide sequence ID" value="NZ_CFEA01000017.1"/>
</dbReference>
<reference evidence="1 4" key="2">
    <citation type="submission" date="2019-11" db="EMBL/GenBank/DDBJ databases">
        <title>Growth characteristics of pneumococcus vary with the chemical composition of the capsule and with environmental conditions.</title>
        <authorList>
            <person name="Tothpal A."/>
            <person name="Desobry K."/>
            <person name="Joshi S."/>
            <person name="Wyllie A.L."/>
            <person name="Weinberger D.M."/>
        </authorList>
    </citation>
    <scope>NUCLEOTIDE SEQUENCE [LARGE SCALE GENOMIC DNA]</scope>
    <source>
        <strain evidence="4">pnumococcus22F</strain>
        <strain evidence="1">Pnumococcus22F</strain>
    </source>
</reference>
<dbReference type="InterPro" id="IPR009660">
    <property type="entry name" value="Phage_A500_Gp15"/>
</dbReference>
<name>A0A0E8ZFT7_STREE</name>
<dbReference type="Proteomes" id="UP000358702">
    <property type="component" value="Unassembled WGS sequence"/>
</dbReference>
<comment type="caution">
    <text evidence="1">The sequence shown here is derived from an EMBL/GenBank/DDBJ whole genome shotgun (WGS) entry which is preliminary data.</text>
</comment>
<evidence type="ECO:0000313" key="2">
    <source>
        <dbReference type="EMBL" id="VKB80151.1"/>
    </source>
</evidence>
<reference evidence="2 3" key="1">
    <citation type="submission" date="2019-04" db="EMBL/GenBank/DDBJ databases">
        <authorList>
            <consortium name="Pathogen Informatics"/>
        </authorList>
    </citation>
    <scope>NUCLEOTIDE SEQUENCE [LARGE SCALE GENOMIC DNA]</scope>
    <source>
        <strain evidence="2 3">GPSC21</strain>
    </source>
</reference>
<gene>
    <name evidence="1" type="ORF">GM539_07725</name>
    <name evidence="2" type="ORF">SAMEA3353631_02147</name>
</gene>
<organism evidence="1 4">
    <name type="scientific">Streptococcus pneumoniae</name>
    <dbReference type="NCBI Taxonomy" id="1313"/>
    <lineage>
        <taxon>Bacteria</taxon>
        <taxon>Bacillati</taxon>
        <taxon>Bacillota</taxon>
        <taxon>Bacilli</taxon>
        <taxon>Lactobacillales</taxon>
        <taxon>Streptococcaceae</taxon>
        <taxon>Streptococcus</taxon>
    </lineage>
</organism>
<protein>
    <submittedName>
        <fullName evidence="2">Phage Gp15 protein</fullName>
    </submittedName>
</protein>
<evidence type="ECO:0000313" key="4">
    <source>
        <dbReference type="Proteomes" id="UP000474228"/>
    </source>
</evidence>
<dbReference type="EMBL" id="CAANCB010000017">
    <property type="protein sequence ID" value="VKB80151.1"/>
    <property type="molecule type" value="Genomic_DNA"/>
</dbReference>